<dbReference type="PANTHER" id="PTHR11260">
    <property type="entry name" value="GLUTATHIONE S-TRANSFERASE, GST, SUPERFAMILY, GST DOMAIN CONTAINING"/>
    <property type="match status" value="1"/>
</dbReference>
<dbReference type="SFLD" id="SFLDS00019">
    <property type="entry name" value="Glutathione_Transferase_(cytos"/>
    <property type="match status" value="2"/>
</dbReference>
<evidence type="ECO:0000256" key="1">
    <source>
        <dbReference type="ARBA" id="ARBA00012452"/>
    </source>
</evidence>
<dbReference type="GO" id="GO:0006749">
    <property type="term" value="P:glutathione metabolic process"/>
    <property type="evidence" value="ECO:0007669"/>
    <property type="project" value="InterPro"/>
</dbReference>
<dbReference type="CDD" id="cd03058">
    <property type="entry name" value="GST_N_Tau"/>
    <property type="match status" value="2"/>
</dbReference>
<dbReference type="PANTHER" id="PTHR11260:SF756">
    <property type="entry name" value="GLUTATHIONE S-TRANSFERASE PARA-RELATED"/>
    <property type="match status" value="1"/>
</dbReference>
<evidence type="ECO:0000256" key="3">
    <source>
        <dbReference type="ARBA" id="ARBA00047960"/>
    </source>
</evidence>
<dbReference type="CDD" id="cd03185">
    <property type="entry name" value="GST_C_Tau"/>
    <property type="match status" value="2"/>
</dbReference>
<name>A0AA38T1K0_9ASTR</name>
<dbReference type="FunFam" id="3.40.30.10:FF:000014">
    <property type="entry name" value="Tau class glutathione S-transferase"/>
    <property type="match status" value="2"/>
</dbReference>
<accession>A0AA38T1K0</accession>
<dbReference type="SFLD" id="SFLDG00358">
    <property type="entry name" value="Main_(cytGST)"/>
    <property type="match status" value="2"/>
</dbReference>
<comment type="caution">
    <text evidence="6">The sequence shown here is derived from an EMBL/GenBank/DDBJ whole genome shotgun (WGS) entry which is preliminary data.</text>
</comment>
<evidence type="ECO:0000256" key="2">
    <source>
        <dbReference type="ARBA" id="ARBA00022679"/>
    </source>
</evidence>
<dbReference type="Gene3D" id="1.20.1050.10">
    <property type="match status" value="2"/>
</dbReference>
<dbReference type="SFLD" id="SFLDG01152">
    <property type="entry name" value="Main.3:_Omega-_and_Tau-like"/>
    <property type="match status" value="2"/>
</dbReference>
<evidence type="ECO:0000259" key="4">
    <source>
        <dbReference type="PROSITE" id="PS50404"/>
    </source>
</evidence>
<keyword evidence="7" id="KW-1185">Reference proteome</keyword>
<dbReference type="Proteomes" id="UP001172457">
    <property type="component" value="Chromosome 5"/>
</dbReference>
<feature type="domain" description="GST N-terminal" evidence="4">
    <location>
        <begin position="213"/>
        <end position="292"/>
    </location>
</feature>
<dbReference type="EMBL" id="JARYMX010000005">
    <property type="protein sequence ID" value="KAJ9548718.1"/>
    <property type="molecule type" value="Genomic_DNA"/>
</dbReference>
<dbReference type="InterPro" id="IPR045074">
    <property type="entry name" value="GST_C_Tau"/>
</dbReference>
<evidence type="ECO:0000313" key="6">
    <source>
        <dbReference type="EMBL" id="KAJ9548718.1"/>
    </source>
</evidence>
<evidence type="ECO:0000259" key="5">
    <source>
        <dbReference type="PROSITE" id="PS50405"/>
    </source>
</evidence>
<dbReference type="Pfam" id="PF02798">
    <property type="entry name" value="GST_N"/>
    <property type="match status" value="2"/>
</dbReference>
<dbReference type="InterPro" id="IPR004046">
    <property type="entry name" value="GST_C"/>
</dbReference>
<dbReference type="InterPro" id="IPR040079">
    <property type="entry name" value="Glutathione_S-Trfase"/>
</dbReference>
<dbReference type="Pfam" id="PF00043">
    <property type="entry name" value="GST_C"/>
    <property type="match status" value="2"/>
</dbReference>
<dbReference type="InterPro" id="IPR010987">
    <property type="entry name" value="Glutathione-S-Trfase_C-like"/>
</dbReference>
<dbReference type="Gene3D" id="3.40.30.10">
    <property type="entry name" value="Glutaredoxin"/>
    <property type="match status" value="2"/>
</dbReference>
<dbReference type="SUPFAM" id="SSF52833">
    <property type="entry name" value="Thioredoxin-like"/>
    <property type="match status" value="2"/>
</dbReference>
<dbReference type="GO" id="GO:0005737">
    <property type="term" value="C:cytoplasm"/>
    <property type="evidence" value="ECO:0007669"/>
    <property type="project" value="TreeGrafter"/>
</dbReference>
<comment type="catalytic activity">
    <reaction evidence="3">
        <text>RX + glutathione = an S-substituted glutathione + a halide anion + H(+)</text>
        <dbReference type="Rhea" id="RHEA:16437"/>
        <dbReference type="ChEBI" id="CHEBI:15378"/>
        <dbReference type="ChEBI" id="CHEBI:16042"/>
        <dbReference type="ChEBI" id="CHEBI:17792"/>
        <dbReference type="ChEBI" id="CHEBI:57925"/>
        <dbReference type="ChEBI" id="CHEBI:90779"/>
        <dbReference type="EC" id="2.5.1.18"/>
    </reaction>
</comment>
<sequence length="426" mass="49353">MKDEVILLDYWASPYGMRAKIALDEKGVEYECRAENLQNKSPLLLQSNPIHKTIPVLVHNGKPICESLIVVRYIDEVWHDKSPLLPSDPHQKAQALFWADYIDKKIFELGRRVLWEKGEDQEKTKNEFVEGLKKLEGELGNKRYFGGENIGFVDVAFVPFTCWFYSIETRGNFSIEAEFPKLVSWAKRCVDERESIAKALEDPHKLYDYYMKDEVILLDCWASSYGMRVKIALAEKGVEYECREENFQEKSPLLLQSNPIHKTIPVLVHNGMPICESLIIVNYIDEVWDDKSPLLPSNPHQKSQALFWADYIDKKIYSIGTRIWRGKGEDQEIAKKELIEVLKNLEGELGNKPYFGGENIGFLDVALVPFTSWFYTYETLGRFSIEAECPKLVTWAKRCISERESVAKTLPHPHKIYDYALDLLRK</sequence>
<dbReference type="SUPFAM" id="SSF47616">
    <property type="entry name" value="GST C-terminal domain-like"/>
    <property type="match status" value="2"/>
</dbReference>
<gene>
    <name evidence="6" type="ORF">OSB04_021261</name>
</gene>
<reference evidence="6" key="1">
    <citation type="submission" date="2023-03" db="EMBL/GenBank/DDBJ databases">
        <title>Chromosome-scale reference genome and RAD-based genetic map of yellow starthistle (Centaurea solstitialis) reveal putative structural variation and QTLs associated with invader traits.</title>
        <authorList>
            <person name="Reatini B."/>
            <person name="Cang F.A."/>
            <person name="Jiang Q."/>
            <person name="Mckibben M.T.W."/>
            <person name="Barker M.S."/>
            <person name="Rieseberg L.H."/>
            <person name="Dlugosch K.M."/>
        </authorList>
    </citation>
    <scope>NUCLEOTIDE SEQUENCE</scope>
    <source>
        <strain evidence="6">CAN-66</strain>
        <tissue evidence="6">Leaf</tissue>
    </source>
</reference>
<dbReference type="PROSITE" id="PS50404">
    <property type="entry name" value="GST_NTER"/>
    <property type="match status" value="2"/>
</dbReference>
<dbReference type="AlphaFoldDB" id="A0AA38T1K0"/>
<organism evidence="6 7">
    <name type="scientific">Centaurea solstitialis</name>
    <name type="common">yellow star-thistle</name>
    <dbReference type="NCBI Taxonomy" id="347529"/>
    <lineage>
        <taxon>Eukaryota</taxon>
        <taxon>Viridiplantae</taxon>
        <taxon>Streptophyta</taxon>
        <taxon>Embryophyta</taxon>
        <taxon>Tracheophyta</taxon>
        <taxon>Spermatophyta</taxon>
        <taxon>Magnoliopsida</taxon>
        <taxon>eudicotyledons</taxon>
        <taxon>Gunneridae</taxon>
        <taxon>Pentapetalae</taxon>
        <taxon>asterids</taxon>
        <taxon>campanulids</taxon>
        <taxon>Asterales</taxon>
        <taxon>Asteraceae</taxon>
        <taxon>Carduoideae</taxon>
        <taxon>Cardueae</taxon>
        <taxon>Centaureinae</taxon>
        <taxon>Centaurea</taxon>
    </lineage>
</organism>
<feature type="domain" description="GST C-terminal" evidence="5">
    <location>
        <begin position="298"/>
        <end position="426"/>
    </location>
</feature>
<dbReference type="InterPro" id="IPR004045">
    <property type="entry name" value="Glutathione_S-Trfase_N"/>
</dbReference>
<dbReference type="FunFam" id="1.20.1050.10:FF:000018">
    <property type="entry name" value="Glutathione S-transferase U20"/>
    <property type="match status" value="2"/>
</dbReference>
<feature type="domain" description="GST N-terminal" evidence="4">
    <location>
        <begin position="3"/>
        <end position="82"/>
    </location>
</feature>
<dbReference type="InterPro" id="IPR045073">
    <property type="entry name" value="Omega/Tau-like"/>
</dbReference>
<dbReference type="InterPro" id="IPR036249">
    <property type="entry name" value="Thioredoxin-like_sf"/>
</dbReference>
<dbReference type="EC" id="2.5.1.18" evidence="1"/>
<feature type="domain" description="GST C-terminal" evidence="5">
    <location>
        <begin position="88"/>
        <end position="211"/>
    </location>
</feature>
<proteinExistence type="predicted"/>
<dbReference type="GO" id="GO:0004364">
    <property type="term" value="F:glutathione transferase activity"/>
    <property type="evidence" value="ECO:0007669"/>
    <property type="project" value="UniProtKB-EC"/>
</dbReference>
<protein>
    <recommendedName>
        <fullName evidence="1">glutathione transferase</fullName>
        <ecNumber evidence="1">2.5.1.18</ecNumber>
    </recommendedName>
</protein>
<keyword evidence="2" id="KW-0808">Transferase</keyword>
<evidence type="ECO:0000313" key="7">
    <source>
        <dbReference type="Proteomes" id="UP001172457"/>
    </source>
</evidence>
<dbReference type="PROSITE" id="PS50405">
    <property type="entry name" value="GST_CTER"/>
    <property type="match status" value="2"/>
</dbReference>
<dbReference type="InterPro" id="IPR036282">
    <property type="entry name" value="Glutathione-S-Trfase_C_sf"/>
</dbReference>